<comment type="cofactor">
    <cofactor evidence="1">
        <name>heme</name>
        <dbReference type="ChEBI" id="CHEBI:30413"/>
    </cofactor>
</comment>
<gene>
    <name evidence="9" type="ORF">NP233_g8928</name>
</gene>
<dbReference type="Pfam" id="PF00067">
    <property type="entry name" value="p450"/>
    <property type="match status" value="1"/>
</dbReference>
<dbReference type="GO" id="GO:0020037">
    <property type="term" value="F:heme binding"/>
    <property type="evidence" value="ECO:0007669"/>
    <property type="project" value="InterPro"/>
</dbReference>
<keyword evidence="4" id="KW-0349">Heme</keyword>
<keyword evidence="5" id="KW-0479">Metal-binding</keyword>
<evidence type="ECO:0000256" key="6">
    <source>
        <dbReference type="ARBA" id="ARBA00023002"/>
    </source>
</evidence>
<dbReference type="CDD" id="cd11065">
    <property type="entry name" value="CYP64-like"/>
    <property type="match status" value="1"/>
</dbReference>
<evidence type="ECO:0000256" key="8">
    <source>
        <dbReference type="ARBA" id="ARBA00023033"/>
    </source>
</evidence>
<comment type="pathway">
    <text evidence="2">Secondary metabolite biosynthesis.</text>
</comment>
<evidence type="ECO:0000256" key="7">
    <source>
        <dbReference type="ARBA" id="ARBA00023004"/>
    </source>
</evidence>
<dbReference type="Proteomes" id="UP001213000">
    <property type="component" value="Unassembled WGS sequence"/>
</dbReference>
<dbReference type="Gene3D" id="1.10.630.10">
    <property type="entry name" value="Cytochrome P450"/>
    <property type="match status" value="1"/>
</dbReference>
<dbReference type="SUPFAM" id="SSF48264">
    <property type="entry name" value="Cytochrome P450"/>
    <property type="match status" value="1"/>
</dbReference>
<evidence type="ECO:0000256" key="5">
    <source>
        <dbReference type="ARBA" id="ARBA00022723"/>
    </source>
</evidence>
<evidence type="ECO:0000313" key="9">
    <source>
        <dbReference type="EMBL" id="KAJ3563463.1"/>
    </source>
</evidence>
<dbReference type="InterPro" id="IPR050364">
    <property type="entry name" value="Cytochrome_P450_fung"/>
</dbReference>
<keyword evidence="7" id="KW-0408">Iron</keyword>
<name>A0AAD5VNU8_9AGAR</name>
<dbReference type="GO" id="GO:0016705">
    <property type="term" value="F:oxidoreductase activity, acting on paired donors, with incorporation or reduction of molecular oxygen"/>
    <property type="evidence" value="ECO:0007669"/>
    <property type="project" value="InterPro"/>
</dbReference>
<evidence type="ECO:0000256" key="1">
    <source>
        <dbReference type="ARBA" id="ARBA00001971"/>
    </source>
</evidence>
<reference evidence="9" key="1">
    <citation type="submission" date="2022-07" db="EMBL/GenBank/DDBJ databases">
        <title>Genome Sequence of Leucocoprinus birnbaumii.</title>
        <authorList>
            <person name="Buettner E."/>
        </authorList>
    </citation>
    <scope>NUCLEOTIDE SEQUENCE</scope>
    <source>
        <strain evidence="9">VT141</strain>
    </source>
</reference>
<comment type="similarity">
    <text evidence="3">Belongs to the cytochrome P450 family.</text>
</comment>
<dbReference type="InterPro" id="IPR002401">
    <property type="entry name" value="Cyt_P450_E_grp-I"/>
</dbReference>
<evidence type="ECO:0000313" key="10">
    <source>
        <dbReference type="Proteomes" id="UP001213000"/>
    </source>
</evidence>
<dbReference type="GO" id="GO:0004497">
    <property type="term" value="F:monooxygenase activity"/>
    <property type="evidence" value="ECO:0007669"/>
    <property type="project" value="UniProtKB-KW"/>
</dbReference>
<comment type="caution">
    <text evidence="9">The sequence shown here is derived from an EMBL/GenBank/DDBJ whole genome shotgun (WGS) entry which is preliminary data.</text>
</comment>
<keyword evidence="8" id="KW-0503">Monooxygenase</keyword>
<keyword evidence="10" id="KW-1185">Reference proteome</keyword>
<evidence type="ECO:0000256" key="4">
    <source>
        <dbReference type="ARBA" id="ARBA00022617"/>
    </source>
</evidence>
<dbReference type="PANTHER" id="PTHR46300">
    <property type="entry name" value="P450, PUTATIVE (EUROFUNG)-RELATED-RELATED"/>
    <property type="match status" value="1"/>
</dbReference>
<sequence length="503" mass="57185">MSKLTSGDLGVVVSVFIVVGYMYQARQSGLYRLPPGPKKLPFIGNLLDMPSSYPWKTWAEWGKTYKTDILHLEVPGQSIIILNSYEAAKELLERRSAIYSSRPPSIMLQELSGFGFQFGMMPYGERWRVRRRLFQKYFNPSHAMVYELPQAKYVREFLHRLLDRPTEYRSLLSHLTGAISITMTYGVDVLPEDDPNLAISRFAVQTIKECLVPGHAIVDMVPMARYLPAWFPGAGFQKVAARSRRDAAELRNGIFEQAYKKWSSNDVSNPSFVSLCLDNCPDEVDQEYTTAVKDVAGNVYMAATDSTSAALETFILAMTRYPEIQKRAQREVDEVVGRDRLPAHADAPYMPYIMAIVKETLRWQATTPPGVPRQVASDDVYNGYFIPKDSVVWYNQWAMLNDEADYPEPREFRPERFLTTDGQLRKDGVRDPADIVFGFGRRNMSRLSRCHPLGPDGRRIVPTCEFDSGAIAHPMPFECTIKPRSREAVKLVQDTVEAMENAD</sequence>
<dbReference type="AlphaFoldDB" id="A0AAD5VNU8"/>
<evidence type="ECO:0000256" key="2">
    <source>
        <dbReference type="ARBA" id="ARBA00005179"/>
    </source>
</evidence>
<dbReference type="InterPro" id="IPR001128">
    <property type="entry name" value="Cyt_P450"/>
</dbReference>
<accession>A0AAD5VNU8</accession>
<evidence type="ECO:0000256" key="3">
    <source>
        <dbReference type="ARBA" id="ARBA00010617"/>
    </source>
</evidence>
<dbReference type="InterPro" id="IPR036396">
    <property type="entry name" value="Cyt_P450_sf"/>
</dbReference>
<dbReference type="PRINTS" id="PR00463">
    <property type="entry name" value="EP450I"/>
</dbReference>
<protein>
    <recommendedName>
        <fullName evidence="11">Cytochrome P450</fullName>
    </recommendedName>
</protein>
<dbReference type="EMBL" id="JANIEX010000757">
    <property type="protein sequence ID" value="KAJ3563463.1"/>
    <property type="molecule type" value="Genomic_DNA"/>
</dbReference>
<dbReference type="GO" id="GO:0005506">
    <property type="term" value="F:iron ion binding"/>
    <property type="evidence" value="ECO:0007669"/>
    <property type="project" value="InterPro"/>
</dbReference>
<keyword evidence="6" id="KW-0560">Oxidoreductase</keyword>
<proteinExistence type="inferred from homology"/>
<organism evidence="9 10">
    <name type="scientific">Leucocoprinus birnbaumii</name>
    <dbReference type="NCBI Taxonomy" id="56174"/>
    <lineage>
        <taxon>Eukaryota</taxon>
        <taxon>Fungi</taxon>
        <taxon>Dikarya</taxon>
        <taxon>Basidiomycota</taxon>
        <taxon>Agaricomycotina</taxon>
        <taxon>Agaricomycetes</taxon>
        <taxon>Agaricomycetidae</taxon>
        <taxon>Agaricales</taxon>
        <taxon>Agaricineae</taxon>
        <taxon>Agaricaceae</taxon>
        <taxon>Leucocoprinus</taxon>
    </lineage>
</organism>
<dbReference type="PANTHER" id="PTHR46300:SF7">
    <property type="entry name" value="P450, PUTATIVE (EUROFUNG)-RELATED"/>
    <property type="match status" value="1"/>
</dbReference>
<evidence type="ECO:0008006" key="11">
    <source>
        <dbReference type="Google" id="ProtNLM"/>
    </source>
</evidence>